<dbReference type="SMART" id="SM00345">
    <property type="entry name" value="HTH_GNTR"/>
    <property type="match status" value="1"/>
</dbReference>
<evidence type="ECO:0000259" key="6">
    <source>
        <dbReference type="PROSITE" id="PS50949"/>
    </source>
</evidence>
<dbReference type="RefSeq" id="WP_037598386.1">
    <property type="nucleotide sequence ID" value="NZ_JBHEZZ010000033.1"/>
</dbReference>
<dbReference type="InterPro" id="IPR036388">
    <property type="entry name" value="WH-like_DNA-bd_sf"/>
</dbReference>
<evidence type="ECO:0000256" key="1">
    <source>
        <dbReference type="ARBA" id="ARBA00005384"/>
    </source>
</evidence>
<proteinExistence type="inferred from homology"/>
<reference evidence="7 8" key="1">
    <citation type="submission" date="2024-09" db="EMBL/GenBank/DDBJ databases">
        <authorList>
            <person name="Lee S.D."/>
        </authorList>
    </citation>
    <scope>NUCLEOTIDE SEQUENCE [LARGE SCALE GENOMIC DNA]</scope>
    <source>
        <strain evidence="7 8">N1-5</strain>
    </source>
</reference>
<evidence type="ECO:0000256" key="2">
    <source>
        <dbReference type="ARBA" id="ARBA00022898"/>
    </source>
</evidence>
<dbReference type="CDD" id="cd00609">
    <property type="entry name" value="AAT_like"/>
    <property type="match status" value="1"/>
</dbReference>
<dbReference type="InterPro" id="IPR015424">
    <property type="entry name" value="PyrdxlP-dep_Trfase"/>
</dbReference>
<dbReference type="CDD" id="cd07377">
    <property type="entry name" value="WHTH_GntR"/>
    <property type="match status" value="1"/>
</dbReference>
<dbReference type="InterPro" id="IPR004839">
    <property type="entry name" value="Aminotransferase_I/II_large"/>
</dbReference>
<dbReference type="Proteomes" id="UP001592528">
    <property type="component" value="Unassembled WGS sequence"/>
</dbReference>
<keyword evidence="2" id="KW-0663">Pyridoxal phosphate</keyword>
<keyword evidence="7" id="KW-0808">Transferase</keyword>
<evidence type="ECO:0000313" key="8">
    <source>
        <dbReference type="Proteomes" id="UP001592528"/>
    </source>
</evidence>
<keyword evidence="4" id="KW-0238">DNA-binding</keyword>
<evidence type="ECO:0000313" key="7">
    <source>
        <dbReference type="EMBL" id="MFC1406781.1"/>
    </source>
</evidence>
<dbReference type="SUPFAM" id="SSF46785">
    <property type="entry name" value="Winged helix' DNA-binding domain"/>
    <property type="match status" value="1"/>
</dbReference>
<keyword evidence="7" id="KW-0032">Aminotransferase</keyword>
<keyword evidence="3" id="KW-0805">Transcription regulation</keyword>
<sequence>MLGDYRITGRRATEIAADIEHAVTSGALEPGTALPPLRDLAADLGVNPNTVAAAYRLLRDRGVIETAGRRGSRIRSRPSLTPRDASRLAVPAGTRNLSDGNPDLALLPDLEAAVREAALAHAADPVMYGGPAVDPRLRALAQASFAADGIPAGPVGVASGSLDAIERIFLARLRPGDPVAVEDPGWGSLLDLLPALGLKAVPVAVDDEGPVVADVARALEQGVRALVVTGRAQNPTGAAVGAERAAALRGLLAARPGVLLVEDDHGHGIVDLPFHPLCAGPDGRPTTTTWAVLRSAAKSLGPDLRVAVLTGDPETMDRVRGRQRLGAGWVSHLLQRTVAALWQAEDSAPAAASYRVRRDALLRGLAERGVPARGRSGLNVWIPVPDETAAVAGLLQRGWAVAPGARFRLGSAPGVRLTVSQLTEDEMPGLAEDVAAVLRGRDGDVRGV</sequence>
<dbReference type="PANTHER" id="PTHR46577">
    <property type="entry name" value="HTH-TYPE TRANSCRIPTIONAL REGULATORY PROTEIN GABR"/>
    <property type="match status" value="1"/>
</dbReference>
<gene>
    <name evidence="7" type="ORF">ACEZDJ_36405</name>
</gene>
<evidence type="ECO:0000256" key="3">
    <source>
        <dbReference type="ARBA" id="ARBA00023015"/>
    </source>
</evidence>
<dbReference type="InterPro" id="IPR051446">
    <property type="entry name" value="HTH_trans_reg/aminotransferase"/>
</dbReference>
<dbReference type="Pfam" id="PF00155">
    <property type="entry name" value="Aminotran_1_2"/>
    <property type="match status" value="1"/>
</dbReference>
<name>A0ABV6UZA2_9ACTN</name>
<dbReference type="InterPro" id="IPR000524">
    <property type="entry name" value="Tscrpt_reg_HTH_GntR"/>
</dbReference>
<keyword evidence="8" id="KW-1185">Reference proteome</keyword>
<dbReference type="PROSITE" id="PS50949">
    <property type="entry name" value="HTH_GNTR"/>
    <property type="match status" value="1"/>
</dbReference>
<feature type="domain" description="HTH gntR-type" evidence="6">
    <location>
        <begin position="9"/>
        <end position="77"/>
    </location>
</feature>
<dbReference type="GO" id="GO:0008483">
    <property type="term" value="F:transaminase activity"/>
    <property type="evidence" value="ECO:0007669"/>
    <property type="project" value="UniProtKB-KW"/>
</dbReference>
<comment type="similarity">
    <text evidence="1">In the C-terminal section; belongs to the class-I pyridoxal-phosphate-dependent aminotransferase family.</text>
</comment>
<dbReference type="InterPro" id="IPR015421">
    <property type="entry name" value="PyrdxlP-dep_Trfase_major"/>
</dbReference>
<dbReference type="Gene3D" id="1.10.10.10">
    <property type="entry name" value="Winged helix-like DNA-binding domain superfamily/Winged helix DNA-binding domain"/>
    <property type="match status" value="1"/>
</dbReference>
<dbReference type="Pfam" id="PF00392">
    <property type="entry name" value="GntR"/>
    <property type="match status" value="1"/>
</dbReference>
<protein>
    <submittedName>
        <fullName evidence="7">Aminotransferase class I/II-fold pyridoxal phosphate-dependent enzyme</fullName>
    </submittedName>
</protein>
<comment type="caution">
    <text evidence="7">The sequence shown here is derived from an EMBL/GenBank/DDBJ whole genome shotgun (WGS) entry which is preliminary data.</text>
</comment>
<keyword evidence="5" id="KW-0804">Transcription</keyword>
<accession>A0ABV6UZA2</accession>
<dbReference type="EMBL" id="JBHEZZ010000033">
    <property type="protein sequence ID" value="MFC1406781.1"/>
    <property type="molecule type" value="Genomic_DNA"/>
</dbReference>
<evidence type="ECO:0000256" key="5">
    <source>
        <dbReference type="ARBA" id="ARBA00023163"/>
    </source>
</evidence>
<dbReference type="PANTHER" id="PTHR46577:SF2">
    <property type="entry name" value="TRANSCRIPTIONAL REGULATORY PROTEIN"/>
    <property type="match status" value="1"/>
</dbReference>
<dbReference type="InterPro" id="IPR036390">
    <property type="entry name" value="WH_DNA-bd_sf"/>
</dbReference>
<organism evidence="7 8">
    <name type="scientific">Streptacidiphilus cavernicola</name>
    <dbReference type="NCBI Taxonomy" id="3342716"/>
    <lineage>
        <taxon>Bacteria</taxon>
        <taxon>Bacillati</taxon>
        <taxon>Actinomycetota</taxon>
        <taxon>Actinomycetes</taxon>
        <taxon>Kitasatosporales</taxon>
        <taxon>Streptomycetaceae</taxon>
        <taxon>Streptacidiphilus</taxon>
    </lineage>
</organism>
<dbReference type="Gene3D" id="3.40.640.10">
    <property type="entry name" value="Type I PLP-dependent aspartate aminotransferase-like (Major domain)"/>
    <property type="match status" value="1"/>
</dbReference>
<evidence type="ECO:0000256" key="4">
    <source>
        <dbReference type="ARBA" id="ARBA00023125"/>
    </source>
</evidence>
<dbReference type="SUPFAM" id="SSF53383">
    <property type="entry name" value="PLP-dependent transferases"/>
    <property type="match status" value="1"/>
</dbReference>